<proteinExistence type="predicted"/>
<keyword evidence="2" id="KW-1185">Reference proteome</keyword>
<sequence>MKWQSIRFRGRWIRYKIEPQIIRVDNRGKYHLGAALFPFPNRYSYQLAVLLKNKYQQRYKRSLLIQTSSIATEIWGHTHLDLFYRLMLHLPLPRLLRKRYRERLYSTGIIDIGVRAVDNNRIVWDIGNFLGGWFFYAITRRNQHKSER</sequence>
<comment type="caution">
    <text evidence="1">The sequence shown here is derived from an EMBL/GenBank/DDBJ whole genome shotgun (WGS) entry which is preliminary data.</text>
</comment>
<reference evidence="1 2" key="1">
    <citation type="submission" date="2023-04" db="EMBL/GenBank/DDBJ databases">
        <title>Antarctic isolates genomes.</title>
        <authorList>
            <person name="Dimov S.G."/>
        </authorList>
    </citation>
    <scope>NUCLEOTIDE SEQUENCE [LARGE SCALE GENOMIC DNA]</scope>
    <source>
        <strain evidence="1 2">AL19</strain>
    </source>
</reference>
<accession>A0ABT6R6R7</accession>
<dbReference type="RefSeq" id="WP_014969548.1">
    <property type="nucleotide sequence ID" value="NZ_JANJYY010000139.1"/>
</dbReference>
<organism evidence="1 2">
    <name type="scientific">Exiguobacterium antarcticum</name>
    <dbReference type="NCBI Taxonomy" id="132920"/>
    <lineage>
        <taxon>Bacteria</taxon>
        <taxon>Bacillati</taxon>
        <taxon>Bacillota</taxon>
        <taxon>Bacilli</taxon>
        <taxon>Bacillales</taxon>
        <taxon>Bacillales Family XII. Incertae Sedis</taxon>
        <taxon>Exiguobacterium</taxon>
    </lineage>
</organism>
<evidence type="ECO:0000313" key="2">
    <source>
        <dbReference type="Proteomes" id="UP001243286"/>
    </source>
</evidence>
<name>A0ABT6R6R7_9BACL</name>
<protein>
    <submittedName>
        <fullName evidence="1">Uncharacterized protein</fullName>
    </submittedName>
</protein>
<dbReference type="Proteomes" id="UP001243286">
    <property type="component" value="Unassembled WGS sequence"/>
</dbReference>
<dbReference type="EMBL" id="JASBQV010000026">
    <property type="protein sequence ID" value="MDI3235994.1"/>
    <property type="molecule type" value="Genomic_DNA"/>
</dbReference>
<gene>
    <name evidence="1" type="ORF">QK289_13335</name>
</gene>
<evidence type="ECO:0000313" key="1">
    <source>
        <dbReference type="EMBL" id="MDI3235994.1"/>
    </source>
</evidence>